<evidence type="ECO:0000256" key="2">
    <source>
        <dbReference type="SAM" id="SignalP"/>
    </source>
</evidence>
<feature type="coiled-coil region" evidence="1">
    <location>
        <begin position="69"/>
        <end position="96"/>
    </location>
</feature>
<feature type="chain" id="PRO_5034586343" evidence="2">
    <location>
        <begin position="24"/>
        <end position="166"/>
    </location>
</feature>
<keyword evidence="2" id="KW-0732">Signal</keyword>
<dbReference type="EMBL" id="HBUF01392062">
    <property type="protein sequence ID" value="CAG6734230.1"/>
    <property type="molecule type" value="Transcribed_RNA"/>
</dbReference>
<proteinExistence type="predicted"/>
<keyword evidence="1" id="KW-0175">Coiled coil</keyword>
<dbReference type="AlphaFoldDB" id="A0A8D8YSK2"/>
<accession>A0A8D8YSK2</accession>
<feature type="signal peptide" evidence="2">
    <location>
        <begin position="1"/>
        <end position="23"/>
    </location>
</feature>
<organism evidence="3">
    <name type="scientific">Cacopsylla melanoneura</name>
    <dbReference type="NCBI Taxonomy" id="428564"/>
    <lineage>
        <taxon>Eukaryota</taxon>
        <taxon>Metazoa</taxon>
        <taxon>Ecdysozoa</taxon>
        <taxon>Arthropoda</taxon>
        <taxon>Hexapoda</taxon>
        <taxon>Insecta</taxon>
        <taxon>Pterygota</taxon>
        <taxon>Neoptera</taxon>
        <taxon>Paraneoptera</taxon>
        <taxon>Hemiptera</taxon>
        <taxon>Sternorrhyncha</taxon>
        <taxon>Psylloidea</taxon>
        <taxon>Psyllidae</taxon>
        <taxon>Psyllinae</taxon>
        <taxon>Cacopsylla</taxon>
    </lineage>
</organism>
<reference evidence="3" key="1">
    <citation type="submission" date="2021-05" db="EMBL/GenBank/DDBJ databases">
        <authorList>
            <person name="Alioto T."/>
            <person name="Alioto T."/>
            <person name="Gomez Garrido J."/>
        </authorList>
    </citation>
    <scope>NUCLEOTIDE SEQUENCE</scope>
</reference>
<name>A0A8D8YSK2_9HEMI</name>
<evidence type="ECO:0000256" key="1">
    <source>
        <dbReference type="SAM" id="Coils"/>
    </source>
</evidence>
<sequence>MSATVKHTLFYFTLVILLQQYLSIQPAQDRHRKQKRAILQDTESNHTIPSEVQTTMSMNLTTLTSEERIEQMKKLKEAELHLRKNLKEKGKEYENQLYENWPKFVDEIEQTGPKFFHDKEGLALLHFLNHTLADLDTKWDYIMKTMRSPTMKLIMSEYFAKILRSN</sequence>
<protein>
    <submittedName>
        <fullName evidence="3">Uncharacterized protein</fullName>
    </submittedName>
</protein>
<evidence type="ECO:0000313" key="3">
    <source>
        <dbReference type="EMBL" id="CAG6734230.1"/>
    </source>
</evidence>